<name>A0A7J0FXT6_9ERIC</name>
<dbReference type="AlphaFoldDB" id="A0A7J0FXT6"/>
<organism evidence="2 3">
    <name type="scientific">Actinidia rufa</name>
    <dbReference type="NCBI Taxonomy" id="165716"/>
    <lineage>
        <taxon>Eukaryota</taxon>
        <taxon>Viridiplantae</taxon>
        <taxon>Streptophyta</taxon>
        <taxon>Embryophyta</taxon>
        <taxon>Tracheophyta</taxon>
        <taxon>Spermatophyta</taxon>
        <taxon>Magnoliopsida</taxon>
        <taxon>eudicotyledons</taxon>
        <taxon>Gunneridae</taxon>
        <taxon>Pentapetalae</taxon>
        <taxon>asterids</taxon>
        <taxon>Ericales</taxon>
        <taxon>Actinidiaceae</taxon>
        <taxon>Actinidia</taxon>
    </lineage>
</organism>
<evidence type="ECO:0000313" key="3">
    <source>
        <dbReference type="Proteomes" id="UP000585474"/>
    </source>
</evidence>
<dbReference type="Proteomes" id="UP000585474">
    <property type="component" value="Unassembled WGS sequence"/>
</dbReference>
<dbReference type="GO" id="GO:0016788">
    <property type="term" value="F:hydrolase activity, acting on ester bonds"/>
    <property type="evidence" value="ECO:0007669"/>
    <property type="project" value="InterPro"/>
</dbReference>
<sequence>MLKSGAQILAKNNPTNKSVSAIFIFGDSTVDPGNNNYVQTFFKSNFLPYGRDFSNHIPTGRFTNGRLVTDYIASYVGIKENVPPYLDSTLSMKELMTGVSFASAGTGFDPLTAQMDSSQYHSNWNTSESTLLGLRKPLERKKTQQIIKRAAFLISAGTNDFVVNYFGTPVRRQTYTVSGYSQFLIQIIQQLVQDLIGLGAQKIAIVGLPPMGCLPAVITLDPNSIFHGRGCIESLSSIARDYNQRLQNVLKTINNNNANLVVYGDIYTPLIEMIQGRKFGFYDVNKGCCGTGLFEASILCNPDSPVCSDASSMCFGMQYTQLKKHTTTSSSSFVQPLITSSGINNFFF</sequence>
<reference evidence="2 3" key="1">
    <citation type="submission" date="2019-07" db="EMBL/GenBank/DDBJ databases">
        <title>De Novo Assembly of kiwifruit Actinidia rufa.</title>
        <authorList>
            <person name="Sugita-Konishi S."/>
            <person name="Sato K."/>
            <person name="Mori E."/>
            <person name="Abe Y."/>
            <person name="Kisaki G."/>
            <person name="Hamano K."/>
            <person name="Suezawa K."/>
            <person name="Otani M."/>
            <person name="Fukuda T."/>
            <person name="Manabe T."/>
            <person name="Gomi K."/>
            <person name="Tabuchi M."/>
            <person name="Akimitsu K."/>
            <person name="Kataoka I."/>
        </authorList>
    </citation>
    <scope>NUCLEOTIDE SEQUENCE [LARGE SCALE GENOMIC DNA]</scope>
    <source>
        <strain evidence="3">cv. Fuchu</strain>
    </source>
</reference>
<dbReference type="InterPro" id="IPR035669">
    <property type="entry name" value="SGNH_plant_lipase-like"/>
</dbReference>
<dbReference type="InterPro" id="IPR050592">
    <property type="entry name" value="GDSL_lipolytic_enzyme"/>
</dbReference>
<dbReference type="PANTHER" id="PTHR45642">
    <property type="entry name" value="GDSL ESTERASE/LIPASE EXL3"/>
    <property type="match status" value="1"/>
</dbReference>
<dbReference type="CDD" id="cd01837">
    <property type="entry name" value="SGNH_plant_lipase_like"/>
    <property type="match status" value="1"/>
</dbReference>
<dbReference type="InterPro" id="IPR036514">
    <property type="entry name" value="SGNH_hydro_sf"/>
</dbReference>
<proteinExistence type="inferred from homology"/>
<dbReference type="PANTHER" id="PTHR45642:SF3">
    <property type="entry name" value="OS09G0540400 PROTEIN"/>
    <property type="match status" value="1"/>
</dbReference>
<dbReference type="OrthoDB" id="1600564at2759"/>
<dbReference type="Pfam" id="PF00657">
    <property type="entry name" value="Lipase_GDSL"/>
    <property type="match status" value="1"/>
</dbReference>
<gene>
    <name evidence="2" type="ORF">Acr_15g0016080</name>
</gene>
<dbReference type="Gene3D" id="3.40.50.1110">
    <property type="entry name" value="SGNH hydrolase"/>
    <property type="match status" value="1"/>
</dbReference>
<accession>A0A7J0FXT6</accession>
<protein>
    <submittedName>
        <fullName evidence="2">GDSL-like Lipase/Acylhydrolase superfamily protein</fullName>
    </submittedName>
</protein>
<dbReference type="SUPFAM" id="SSF52266">
    <property type="entry name" value="SGNH hydrolase"/>
    <property type="match status" value="1"/>
</dbReference>
<keyword evidence="2" id="KW-0378">Hydrolase</keyword>
<keyword evidence="3" id="KW-1185">Reference proteome</keyword>
<dbReference type="InterPro" id="IPR001087">
    <property type="entry name" value="GDSL"/>
</dbReference>
<evidence type="ECO:0000256" key="1">
    <source>
        <dbReference type="ARBA" id="ARBA00008668"/>
    </source>
</evidence>
<comment type="similarity">
    <text evidence="1">Belongs to the 'GDSL' lipolytic enzyme family.</text>
</comment>
<dbReference type="EMBL" id="BJWL01000015">
    <property type="protein sequence ID" value="GFZ03000.1"/>
    <property type="molecule type" value="Genomic_DNA"/>
</dbReference>
<evidence type="ECO:0000313" key="2">
    <source>
        <dbReference type="EMBL" id="GFZ03000.1"/>
    </source>
</evidence>
<comment type="caution">
    <text evidence="2">The sequence shown here is derived from an EMBL/GenBank/DDBJ whole genome shotgun (WGS) entry which is preliminary data.</text>
</comment>